<comment type="subcellular location">
    <subcellularLocation>
        <location evidence="1">Cell membrane</location>
        <topology evidence="1">Multi-pass membrane protein</topology>
    </subcellularLocation>
</comment>
<gene>
    <name evidence="8" type="ORF">AABB29_17735</name>
</gene>
<keyword evidence="4" id="KW-1133">Transmembrane helix</keyword>
<evidence type="ECO:0000259" key="7">
    <source>
        <dbReference type="Pfam" id="PF17200"/>
    </source>
</evidence>
<keyword evidence="6" id="KW-0732">Signal</keyword>
<evidence type="ECO:0000313" key="8">
    <source>
        <dbReference type="EMBL" id="WZC48657.1"/>
    </source>
</evidence>
<name>A0ABZ2V2D1_9RHOB</name>
<accession>A0ABZ2V2D1</accession>
<sequence>MIRMIALAAAFCWAQIGMAAEDRGSSDEAVAMVVDALSVFEEGGRDALIAAISDQSSDRFRDRDLFPIMWNRDGVMLAHGRNSPAVGTNRYDVTDVNGFYHTRALIDVAMNEGAGWVPYRFEDPISGQPADKVTYVLALDDQLLVGVGIYADQ</sequence>
<keyword evidence="9" id="KW-1185">Reference proteome</keyword>
<evidence type="ECO:0000313" key="9">
    <source>
        <dbReference type="Proteomes" id="UP001440612"/>
    </source>
</evidence>
<reference evidence="9" key="1">
    <citation type="submission" date="2024-04" db="EMBL/GenBank/DDBJ databases">
        <title>Phylogenomic analyses of a clade within the roseobacter group suggest taxonomic reassignments of species of the genera Aestuariivita, Citreicella, Loktanella, Nautella, Pelagibaca, Ruegeria, Thalassobius, Thiobacimonas and Tropicibacter, and the proposal o.</title>
        <authorList>
            <person name="Jeon C.O."/>
        </authorList>
    </citation>
    <scope>NUCLEOTIDE SEQUENCE [LARGE SCALE GENOMIC DNA]</scope>
    <source>
        <strain evidence="9">BS5-3</strain>
    </source>
</reference>
<dbReference type="Gene3D" id="3.30.450.20">
    <property type="entry name" value="PAS domain"/>
    <property type="match status" value="1"/>
</dbReference>
<keyword evidence="2" id="KW-1003">Cell membrane</keyword>
<feature type="domain" description="Single Cache" evidence="7">
    <location>
        <begin position="68"/>
        <end position="152"/>
    </location>
</feature>
<organism evidence="8 9">
    <name type="scientific">Yoonia phaeophyticola</name>
    <dbReference type="NCBI Taxonomy" id="3137369"/>
    <lineage>
        <taxon>Bacteria</taxon>
        <taxon>Pseudomonadati</taxon>
        <taxon>Pseudomonadota</taxon>
        <taxon>Alphaproteobacteria</taxon>
        <taxon>Rhodobacterales</taxon>
        <taxon>Paracoccaceae</taxon>
        <taxon>Yoonia</taxon>
    </lineage>
</organism>
<dbReference type="EMBL" id="CP150951">
    <property type="protein sequence ID" value="WZC48657.1"/>
    <property type="molecule type" value="Genomic_DNA"/>
</dbReference>
<proteinExistence type="predicted"/>
<evidence type="ECO:0000256" key="1">
    <source>
        <dbReference type="ARBA" id="ARBA00004651"/>
    </source>
</evidence>
<feature type="chain" id="PRO_5045860508" evidence="6">
    <location>
        <begin position="20"/>
        <end position="153"/>
    </location>
</feature>
<dbReference type="InterPro" id="IPR033480">
    <property type="entry name" value="sCache_2"/>
</dbReference>
<protein>
    <submittedName>
        <fullName evidence="8">Cache domain-containing protein</fullName>
    </submittedName>
</protein>
<dbReference type="Pfam" id="PF17200">
    <property type="entry name" value="sCache_2"/>
    <property type="match status" value="1"/>
</dbReference>
<evidence type="ECO:0000256" key="5">
    <source>
        <dbReference type="ARBA" id="ARBA00023136"/>
    </source>
</evidence>
<keyword evidence="5" id="KW-0472">Membrane</keyword>
<dbReference type="RefSeq" id="WP_341366771.1">
    <property type="nucleotide sequence ID" value="NZ_CP150951.2"/>
</dbReference>
<feature type="signal peptide" evidence="6">
    <location>
        <begin position="1"/>
        <end position="19"/>
    </location>
</feature>
<evidence type="ECO:0000256" key="3">
    <source>
        <dbReference type="ARBA" id="ARBA00022692"/>
    </source>
</evidence>
<dbReference type="Proteomes" id="UP001440612">
    <property type="component" value="Chromosome"/>
</dbReference>
<evidence type="ECO:0000256" key="4">
    <source>
        <dbReference type="ARBA" id="ARBA00022989"/>
    </source>
</evidence>
<evidence type="ECO:0000256" key="6">
    <source>
        <dbReference type="SAM" id="SignalP"/>
    </source>
</evidence>
<keyword evidence="3" id="KW-0812">Transmembrane</keyword>
<evidence type="ECO:0000256" key="2">
    <source>
        <dbReference type="ARBA" id="ARBA00022475"/>
    </source>
</evidence>